<proteinExistence type="inferred from homology"/>
<dbReference type="Pfam" id="PF03439">
    <property type="entry name" value="Spt5-NGN"/>
    <property type="match status" value="1"/>
</dbReference>
<protein>
    <recommendedName>
        <fullName evidence="3">Transcription elongation factor SPT5</fullName>
    </recommendedName>
    <alternativeName>
        <fullName evidence="10 11">Chromatin Elongation factor SPT5</fullName>
    </alternativeName>
    <alternativeName>
        <fullName evidence="4">Transcription elongation factor spt5</fullName>
    </alternativeName>
</protein>
<feature type="domain" description="KOW" evidence="13">
    <location>
        <begin position="520"/>
        <end position="548"/>
    </location>
</feature>
<evidence type="ECO:0000256" key="6">
    <source>
        <dbReference type="ARBA" id="ARBA00023163"/>
    </source>
</evidence>
<feature type="non-terminal residue" evidence="14">
    <location>
        <position position="1"/>
    </location>
</feature>
<evidence type="ECO:0000256" key="7">
    <source>
        <dbReference type="ARBA" id="ARBA00023242"/>
    </source>
</evidence>
<comment type="function">
    <text evidence="8">The SPT4-SPT5 complex mediates both activation and inhibition of transcription elongation, and plays a role in pre-mRNA processing. This complex seems to be important for the stability of the RNA polymerase II elongation machinery on the chromatin template but not for the inherent ability of this machinery to translocate down the gene.</text>
</comment>
<dbReference type="CDD" id="cd06081">
    <property type="entry name" value="KOW_Spt5_1"/>
    <property type="match status" value="1"/>
</dbReference>
<dbReference type="FunFam" id="2.30.30.30:FF:000029">
    <property type="entry name" value="Transcription elongation factor SPT5"/>
    <property type="match status" value="1"/>
</dbReference>
<dbReference type="FunFam" id="2.30.30.30:FF:000018">
    <property type="entry name" value="Transcription elongation factor SPT5"/>
    <property type="match status" value="1"/>
</dbReference>
<name>A0A9P8JUE5_AURME</name>
<evidence type="ECO:0000256" key="11">
    <source>
        <dbReference type="ARBA" id="ARBA00031006"/>
    </source>
</evidence>
<dbReference type="Pfam" id="PF23042">
    <property type="entry name" value="KOW1_SPT5"/>
    <property type="match status" value="1"/>
</dbReference>
<dbReference type="GO" id="GO:0006397">
    <property type="term" value="P:mRNA processing"/>
    <property type="evidence" value="ECO:0007669"/>
    <property type="project" value="UniProtKB-KW"/>
</dbReference>
<dbReference type="InterPro" id="IPR039659">
    <property type="entry name" value="SPT5"/>
</dbReference>
<keyword evidence="14" id="KW-0251">Elongation factor</keyword>
<dbReference type="InterPro" id="IPR005100">
    <property type="entry name" value="NGN-domain"/>
</dbReference>
<dbReference type="GO" id="GO:0006368">
    <property type="term" value="P:transcription elongation by RNA polymerase II"/>
    <property type="evidence" value="ECO:0007669"/>
    <property type="project" value="TreeGrafter"/>
</dbReference>
<dbReference type="Proteomes" id="UP000729357">
    <property type="component" value="Unassembled WGS sequence"/>
</dbReference>
<dbReference type="GO" id="GO:0000785">
    <property type="term" value="C:chromatin"/>
    <property type="evidence" value="ECO:0007669"/>
    <property type="project" value="UniProtKB-ARBA"/>
</dbReference>
<evidence type="ECO:0000256" key="8">
    <source>
        <dbReference type="ARBA" id="ARBA00024691"/>
    </source>
</evidence>
<evidence type="ECO:0000256" key="1">
    <source>
        <dbReference type="ARBA" id="ARBA00004123"/>
    </source>
</evidence>
<dbReference type="AlphaFoldDB" id="A0A9P8JUE5"/>
<keyword evidence="14" id="KW-0648">Protein biosynthesis</keyword>
<feature type="domain" description="KOW" evidence="13">
    <location>
        <begin position="307"/>
        <end position="334"/>
    </location>
</feature>
<reference evidence="14" key="2">
    <citation type="submission" date="2021-08" db="EMBL/GenBank/DDBJ databases">
        <authorList>
            <person name="Gostincar C."/>
            <person name="Sun X."/>
            <person name="Song Z."/>
            <person name="Gunde-Cimerman N."/>
        </authorList>
    </citation>
    <scope>NUCLEOTIDE SEQUENCE</scope>
    <source>
        <strain evidence="14">EXF-9298</strain>
    </source>
</reference>
<dbReference type="InterPro" id="IPR014722">
    <property type="entry name" value="Rib_uL2_dom2"/>
</dbReference>
<comment type="subcellular location">
    <subcellularLocation>
        <location evidence="1">Nucleus</location>
    </subcellularLocation>
</comment>
<dbReference type="Gene3D" id="3.30.70.940">
    <property type="entry name" value="NusG, N-terminal domain"/>
    <property type="match status" value="1"/>
</dbReference>
<dbReference type="GO" id="GO:0032044">
    <property type="term" value="C:DSIF complex"/>
    <property type="evidence" value="ECO:0007669"/>
    <property type="project" value="TreeGrafter"/>
</dbReference>
<evidence type="ECO:0000256" key="5">
    <source>
        <dbReference type="ARBA" id="ARBA00022664"/>
    </source>
</evidence>
<dbReference type="Pfam" id="PF11942">
    <property type="entry name" value="Spt5_N"/>
    <property type="match status" value="1"/>
</dbReference>
<evidence type="ECO:0000256" key="4">
    <source>
        <dbReference type="ARBA" id="ARBA00021370"/>
    </source>
</evidence>
<dbReference type="InterPro" id="IPR022581">
    <property type="entry name" value="Spt5_N"/>
</dbReference>
<evidence type="ECO:0000259" key="13">
    <source>
        <dbReference type="SMART" id="SM00739"/>
    </source>
</evidence>
<evidence type="ECO:0000313" key="14">
    <source>
        <dbReference type="EMBL" id="KAG9980542.1"/>
    </source>
</evidence>
<dbReference type="InterPro" id="IPR041975">
    <property type="entry name" value="KOW_Spt5_2"/>
</dbReference>
<feature type="compositionally biased region" description="Acidic residues" evidence="12">
    <location>
        <begin position="26"/>
        <end position="35"/>
    </location>
</feature>
<comment type="similarity">
    <text evidence="2">Belongs to the SPT5 family.</text>
</comment>
<dbReference type="GO" id="GO:0032784">
    <property type="term" value="P:regulation of DNA-templated transcription elongation"/>
    <property type="evidence" value="ECO:0007669"/>
    <property type="project" value="InterPro"/>
</dbReference>
<feature type="region of interest" description="Disordered" evidence="12">
    <location>
        <begin position="1"/>
        <end position="180"/>
    </location>
</feature>
<dbReference type="SUPFAM" id="SSF50104">
    <property type="entry name" value="Translation proteins SH3-like domain"/>
    <property type="match status" value="1"/>
</dbReference>
<comment type="caution">
    <text evidence="14">The sequence shown here is derived from an EMBL/GenBank/DDBJ whole genome shotgun (WGS) entry which is preliminary data.</text>
</comment>
<dbReference type="GO" id="GO:0006357">
    <property type="term" value="P:regulation of transcription by RNA polymerase II"/>
    <property type="evidence" value="ECO:0007669"/>
    <property type="project" value="InterPro"/>
</dbReference>
<dbReference type="InterPro" id="IPR041973">
    <property type="entry name" value="KOW_Spt5_1"/>
</dbReference>
<dbReference type="CDD" id="cd09888">
    <property type="entry name" value="NGN_Euk"/>
    <property type="match status" value="1"/>
</dbReference>
<dbReference type="Gene3D" id="2.30.30.30">
    <property type="match status" value="2"/>
</dbReference>
<dbReference type="PANTHER" id="PTHR11125">
    <property type="entry name" value="SUPPRESSOR OF TY 5"/>
    <property type="match status" value="1"/>
</dbReference>
<evidence type="ECO:0000256" key="2">
    <source>
        <dbReference type="ARBA" id="ARBA00006956"/>
    </source>
</evidence>
<feature type="compositionally biased region" description="Acidic residues" evidence="12">
    <location>
        <begin position="120"/>
        <end position="140"/>
    </location>
</feature>
<dbReference type="CDD" id="cd06082">
    <property type="entry name" value="KOW_Spt5_2"/>
    <property type="match status" value="1"/>
</dbReference>
<feature type="domain" description="KOW" evidence="13">
    <location>
        <begin position="467"/>
        <end position="494"/>
    </location>
</feature>
<dbReference type="PANTHER" id="PTHR11125:SF7">
    <property type="entry name" value="TRANSCRIPTION ELONGATION FACTOR SPT5"/>
    <property type="match status" value="1"/>
</dbReference>
<evidence type="ECO:0000313" key="15">
    <source>
        <dbReference type="Proteomes" id="UP000729357"/>
    </source>
</evidence>
<dbReference type="InterPro" id="IPR039385">
    <property type="entry name" value="NGN_Euk"/>
</dbReference>
<dbReference type="InterPro" id="IPR036735">
    <property type="entry name" value="NGN_dom_sf"/>
</dbReference>
<feature type="compositionally biased region" description="Basic and acidic residues" evidence="12">
    <location>
        <begin position="155"/>
        <end position="180"/>
    </location>
</feature>
<reference evidence="14" key="1">
    <citation type="journal article" date="2021" name="J Fungi (Basel)">
        <title>Virulence traits and population genomics of the black yeast Aureobasidium melanogenum.</title>
        <authorList>
            <person name="Cernosa A."/>
            <person name="Sun X."/>
            <person name="Gostincar C."/>
            <person name="Fang C."/>
            <person name="Gunde-Cimerman N."/>
            <person name="Song Z."/>
        </authorList>
    </citation>
    <scope>NUCLEOTIDE SEQUENCE</scope>
    <source>
        <strain evidence="14">EXF-9298</strain>
    </source>
</reference>
<dbReference type="FunFam" id="3.30.70.940:FF:000005">
    <property type="entry name" value="Transcription elongation factor SPT5"/>
    <property type="match status" value="1"/>
</dbReference>
<evidence type="ECO:0000256" key="12">
    <source>
        <dbReference type="SAM" id="MobiDB-lite"/>
    </source>
</evidence>
<dbReference type="EMBL" id="JAHFXS010000969">
    <property type="protein sequence ID" value="KAG9980542.1"/>
    <property type="molecule type" value="Genomic_DNA"/>
</dbReference>
<dbReference type="InterPro" id="IPR008991">
    <property type="entry name" value="Translation_prot_SH3-like_sf"/>
</dbReference>
<keyword evidence="15" id="KW-1185">Reference proteome</keyword>
<evidence type="ECO:0000256" key="3">
    <source>
        <dbReference type="ARBA" id="ARBA00020181"/>
    </source>
</evidence>
<keyword evidence="6" id="KW-0804">Transcription</keyword>
<gene>
    <name evidence="14" type="ORF">KCU98_g8072</name>
</gene>
<dbReference type="SMART" id="SM00739">
    <property type="entry name" value="KOW"/>
    <property type="match status" value="3"/>
</dbReference>
<feature type="compositionally biased region" description="Acidic residues" evidence="12">
    <location>
        <begin position="79"/>
        <end position="101"/>
    </location>
</feature>
<keyword evidence="7" id="KW-0539">Nucleus</keyword>
<dbReference type="GO" id="GO:0003729">
    <property type="term" value="F:mRNA binding"/>
    <property type="evidence" value="ECO:0007669"/>
    <property type="project" value="TreeGrafter"/>
</dbReference>
<sequence>MSFLNQDFGDASDDEEEFNPAPAVASDDEADNNDDNDQRQDDNQDDDDDDAQPNARRSSAQEDDQDDDAAPSRSRVNNDDDDEEEDDEDEEDDEEDEEDEDIGHPRKRRRKGPRNQFLDVEAEVDDEDEEEPDEDDEIAGEEMHPDDLLELPAGAERDDRKHRELDRQRDLAASMDAEKQAQALKERYGRNRAANVDSAVVPQRLLLPSVDDPKIWRLKCKPGKEREVVFAIMKRIEDRAGTREPLQLISAFERGGVMAGNLYCEARVVEDVTNALEGLQNVYMGTKPMMVPITEMPDLLRTRKSKSLEPGMYVRVKRGKYAGDLAQIDEVESNGTEVTLRLIPRLDYGLNDDVNAAVDNKRKRFGFGANTGPRPPQRLFSENEARKRHGRYLTKGTGFTANTWTYMNDTYVDGFLIKDYKANHLQSEDVNPTLEEVTKFAADAEDGTENLDLSALAATIKSNSSGAFLPGDHVEIWQGEQRGVVGKAVSVHSDIVRILVSSGELSGQIIESPVKGLRKLFREGDHVKVIGGSKYFDEVGMVVKIVEDRVTILTDSNQTEITVFSKDLRVAT</sequence>
<evidence type="ECO:0000256" key="10">
    <source>
        <dbReference type="ARBA" id="ARBA00029865"/>
    </source>
</evidence>
<dbReference type="CDD" id="cd06083">
    <property type="entry name" value="KOW_Spt5_3"/>
    <property type="match status" value="1"/>
</dbReference>
<dbReference type="Pfam" id="PF23284">
    <property type="entry name" value="KOW2_Spt5"/>
    <property type="match status" value="1"/>
</dbReference>
<comment type="subunit">
    <text evidence="9">Component of the SPT4-SPT5 complex. Interacts with RNA polymerase II.</text>
</comment>
<dbReference type="GO" id="GO:0003746">
    <property type="term" value="F:translation elongation factor activity"/>
    <property type="evidence" value="ECO:0007669"/>
    <property type="project" value="UniProtKB-KW"/>
</dbReference>
<dbReference type="InterPro" id="IPR005824">
    <property type="entry name" value="KOW"/>
</dbReference>
<keyword evidence="5" id="KW-0507">mRNA processing</keyword>
<accession>A0A9P8JUE5</accession>
<organism evidence="14 15">
    <name type="scientific">Aureobasidium melanogenum</name>
    <name type="common">Aureobasidium pullulans var. melanogenum</name>
    <dbReference type="NCBI Taxonomy" id="46634"/>
    <lineage>
        <taxon>Eukaryota</taxon>
        <taxon>Fungi</taxon>
        <taxon>Dikarya</taxon>
        <taxon>Ascomycota</taxon>
        <taxon>Pezizomycotina</taxon>
        <taxon>Dothideomycetes</taxon>
        <taxon>Dothideomycetidae</taxon>
        <taxon>Dothideales</taxon>
        <taxon>Saccotheciaceae</taxon>
        <taxon>Aureobasidium</taxon>
    </lineage>
</organism>
<dbReference type="InterPro" id="IPR041976">
    <property type="entry name" value="KOW_Spt5_3"/>
</dbReference>
<evidence type="ECO:0000256" key="9">
    <source>
        <dbReference type="ARBA" id="ARBA00025870"/>
    </source>
</evidence>